<dbReference type="GO" id="GO:0009289">
    <property type="term" value="C:pilus"/>
    <property type="evidence" value="ECO:0007669"/>
    <property type="project" value="InterPro"/>
</dbReference>
<dbReference type="Pfam" id="PF07963">
    <property type="entry name" value="N_methyl"/>
    <property type="match status" value="1"/>
</dbReference>
<keyword evidence="6" id="KW-1185">Reference proteome</keyword>
<dbReference type="Pfam" id="PF00114">
    <property type="entry name" value="Pilin"/>
    <property type="match status" value="1"/>
</dbReference>
<dbReference type="Proteomes" id="UP000502297">
    <property type="component" value="Chromosome"/>
</dbReference>
<sequence>MKTIKLTKKITGFTLVELMIVIAIIGILALVAIPQYQNYMARTYIAAGLAEVYSAKTQYEILINKDNNPEDFTHDNLGLKASTSRCDIHVNPPNNFGVQPQAISCVLKGFSKINGVRIDLGRTAAGQWNCKIDSDISEKLKPESCS</sequence>
<dbReference type="InterPro" id="IPR012902">
    <property type="entry name" value="N_methyl_site"/>
</dbReference>
<dbReference type="InterPro" id="IPR045584">
    <property type="entry name" value="Pilin-like"/>
</dbReference>
<evidence type="ECO:0000256" key="4">
    <source>
        <dbReference type="SAM" id="Phobius"/>
    </source>
</evidence>
<dbReference type="EMBL" id="CP049801">
    <property type="protein sequence ID" value="QIO07130.1"/>
    <property type="molecule type" value="Genomic_DNA"/>
</dbReference>
<dbReference type="AlphaFoldDB" id="A0A6G8RZ57"/>
<proteinExistence type="inferred from homology"/>
<dbReference type="InterPro" id="IPR001082">
    <property type="entry name" value="Pilin"/>
</dbReference>
<keyword evidence="2" id="KW-0488">Methylation</keyword>
<protein>
    <submittedName>
        <fullName evidence="5">Pilin</fullName>
    </submittedName>
</protein>
<dbReference type="SUPFAM" id="SSF54523">
    <property type="entry name" value="Pili subunits"/>
    <property type="match status" value="1"/>
</dbReference>
<evidence type="ECO:0000313" key="6">
    <source>
        <dbReference type="Proteomes" id="UP000502297"/>
    </source>
</evidence>
<evidence type="ECO:0000256" key="3">
    <source>
        <dbReference type="RuleBase" id="RU000389"/>
    </source>
</evidence>
<reference evidence="5 6" key="1">
    <citation type="submission" date="2020-03" db="EMBL/GenBank/DDBJ databases">
        <authorList>
            <person name="Zhu W."/>
        </authorList>
    </citation>
    <scope>NUCLEOTIDE SEQUENCE [LARGE SCALE GENOMIC DNA]</scope>
    <source>
        <strain evidence="5 6">323-1</strain>
    </source>
</reference>
<organism evidence="5 6">
    <name type="scientific">Acinetobacter shaoyimingii</name>
    <dbReference type="NCBI Taxonomy" id="2715164"/>
    <lineage>
        <taxon>Bacteria</taxon>
        <taxon>Pseudomonadati</taxon>
        <taxon>Pseudomonadota</taxon>
        <taxon>Gammaproteobacteria</taxon>
        <taxon>Moraxellales</taxon>
        <taxon>Moraxellaceae</taxon>
        <taxon>Acinetobacter</taxon>
    </lineage>
</organism>
<evidence type="ECO:0000256" key="2">
    <source>
        <dbReference type="ARBA" id="ARBA00022481"/>
    </source>
</evidence>
<dbReference type="KEGG" id="asha:G8E00_14910"/>
<keyword evidence="4" id="KW-0472">Membrane</keyword>
<evidence type="ECO:0000313" key="5">
    <source>
        <dbReference type="EMBL" id="QIO07130.1"/>
    </source>
</evidence>
<accession>A0A6G8RZ57</accession>
<dbReference type="GO" id="GO:0007155">
    <property type="term" value="P:cell adhesion"/>
    <property type="evidence" value="ECO:0007669"/>
    <property type="project" value="InterPro"/>
</dbReference>
<comment type="similarity">
    <text evidence="1 3">Belongs to the N-Me-Phe pilin family.</text>
</comment>
<name>A0A6G8RZ57_9GAMM</name>
<feature type="transmembrane region" description="Helical" evidence="4">
    <location>
        <begin position="12"/>
        <end position="33"/>
    </location>
</feature>
<keyword evidence="4" id="KW-0812">Transmembrane</keyword>
<keyword evidence="4" id="KW-1133">Transmembrane helix</keyword>
<keyword evidence="3" id="KW-0281">Fimbrium</keyword>
<dbReference type="Gene3D" id="3.30.700.10">
    <property type="entry name" value="Glycoprotein, Type 4 Pilin"/>
    <property type="match status" value="1"/>
</dbReference>
<dbReference type="PROSITE" id="PS00409">
    <property type="entry name" value="PROKAR_NTER_METHYL"/>
    <property type="match status" value="1"/>
</dbReference>
<gene>
    <name evidence="5" type="ORF">G8E00_14910</name>
</gene>
<evidence type="ECO:0000256" key="1">
    <source>
        <dbReference type="ARBA" id="ARBA00005233"/>
    </source>
</evidence>
<dbReference type="RefSeq" id="WP_166012577.1">
    <property type="nucleotide sequence ID" value="NZ_CP049801.1"/>
</dbReference>
<dbReference type="NCBIfam" id="TIGR02532">
    <property type="entry name" value="IV_pilin_GFxxxE"/>
    <property type="match status" value="1"/>
</dbReference>